<dbReference type="GO" id="GO:0005886">
    <property type="term" value="C:plasma membrane"/>
    <property type="evidence" value="ECO:0007669"/>
    <property type="project" value="UniProtKB-SubCell"/>
</dbReference>
<keyword evidence="3" id="KW-1185">Reference proteome</keyword>
<keyword evidence="1" id="KW-1003">Cell membrane</keyword>
<name>A0AA97I2S2_9SPHN</name>
<dbReference type="AlphaFoldDB" id="A0AA97I2S2"/>
<accession>A0AA97I2S2</accession>
<feature type="transmembrane region" description="Helical" evidence="1">
    <location>
        <begin position="163"/>
        <end position="183"/>
    </location>
</feature>
<organism evidence="2 3">
    <name type="scientific">Alterisphingorhabdus coralli</name>
    <dbReference type="NCBI Taxonomy" id="3071408"/>
    <lineage>
        <taxon>Bacteria</taxon>
        <taxon>Pseudomonadati</taxon>
        <taxon>Pseudomonadota</taxon>
        <taxon>Alphaproteobacteria</taxon>
        <taxon>Sphingomonadales</taxon>
        <taxon>Sphingomonadaceae</taxon>
        <taxon>Alterisphingorhabdus (ex Yan et al. 2024)</taxon>
    </lineage>
</organism>
<evidence type="ECO:0000313" key="3">
    <source>
        <dbReference type="Proteomes" id="UP001302429"/>
    </source>
</evidence>
<keyword evidence="1" id="KW-0472">Membrane</keyword>
<feature type="transmembrane region" description="Helical" evidence="1">
    <location>
        <begin position="7"/>
        <end position="27"/>
    </location>
</feature>
<dbReference type="KEGG" id="acoa:RB602_04635"/>
<protein>
    <recommendedName>
        <fullName evidence="1">SURF1-like protein</fullName>
    </recommendedName>
</protein>
<sequence>MTRIPIIPTIIVAAAMITMMALGIWQWGRADEKAALIARYEAASEQPALNWPQTLDADDLPLYRRSGFTCAEVLGWRSTSGRNKADRAGWSHIATCRLDNSGEAQLQAGWSLQPGTPEWTGGAVTGMIAPDGKAMIRLVADPAVGGLEPLATPTPADLPNNHISYAVQWFLFALIAGVIYALAVRQRLLRRA</sequence>
<comment type="similarity">
    <text evidence="1">Belongs to the SURF1 family.</text>
</comment>
<dbReference type="InterPro" id="IPR002994">
    <property type="entry name" value="Surf1/Shy1"/>
</dbReference>
<reference evidence="2 3" key="1">
    <citation type="submission" date="2023-10" db="EMBL/GenBank/DDBJ databases">
        <title>Complete genome sequence of a Sphingomonadaceae bacterium.</title>
        <authorList>
            <person name="Yan C."/>
        </authorList>
    </citation>
    <scope>NUCLEOTIDE SEQUENCE [LARGE SCALE GENOMIC DNA]</scope>
    <source>
        <strain evidence="2 3">SCSIO 66989</strain>
    </source>
</reference>
<gene>
    <name evidence="2" type="ORF">RB602_04635</name>
</gene>
<dbReference type="Proteomes" id="UP001302429">
    <property type="component" value="Chromosome"/>
</dbReference>
<proteinExistence type="inferred from homology"/>
<evidence type="ECO:0000313" key="2">
    <source>
        <dbReference type="EMBL" id="WOE76010.1"/>
    </source>
</evidence>
<dbReference type="RefSeq" id="WP_317083398.1">
    <property type="nucleotide sequence ID" value="NZ_CP136594.1"/>
</dbReference>
<dbReference type="CDD" id="cd06662">
    <property type="entry name" value="SURF1"/>
    <property type="match status" value="1"/>
</dbReference>
<evidence type="ECO:0000256" key="1">
    <source>
        <dbReference type="RuleBase" id="RU363076"/>
    </source>
</evidence>
<keyword evidence="1" id="KW-1133">Transmembrane helix</keyword>
<keyword evidence="1" id="KW-0812">Transmembrane</keyword>
<comment type="subcellular location">
    <subcellularLocation>
        <location evidence="1">Cell membrane</location>
        <topology evidence="1">Multi-pass membrane protein</topology>
    </subcellularLocation>
</comment>
<dbReference type="EMBL" id="CP136594">
    <property type="protein sequence ID" value="WOE76010.1"/>
    <property type="molecule type" value="Genomic_DNA"/>
</dbReference>
<dbReference type="Pfam" id="PF02104">
    <property type="entry name" value="SURF1"/>
    <property type="match status" value="1"/>
</dbReference>